<evidence type="ECO:0000256" key="1">
    <source>
        <dbReference type="SAM" id="MobiDB-lite"/>
    </source>
</evidence>
<feature type="region of interest" description="Disordered" evidence="1">
    <location>
        <begin position="30"/>
        <end position="59"/>
    </location>
</feature>
<dbReference type="EMBL" id="JAGIOL010000001">
    <property type="protein sequence ID" value="MBP2437292.1"/>
    <property type="molecule type" value="Genomic_DNA"/>
</dbReference>
<dbReference type="RefSeq" id="WP_165134345.1">
    <property type="nucleotide sequence ID" value="NZ_CP049253.1"/>
</dbReference>
<evidence type="ECO:0000313" key="2">
    <source>
        <dbReference type="EMBL" id="MBP2437292.1"/>
    </source>
</evidence>
<reference evidence="2 3" key="1">
    <citation type="submission" date="2021-03" db="EMBL/GenBank/DDBJ databases">
        <title>Sequencing the genomes of 1000 actinobacteria strains.</title>
        <authorList>
            <person name="Klenk H.-P."/>
        </authorList>
    </citation>
    <scope>NUCLEOTIDE SEQUENCE [LARGE SCALE GENOMIC DNA]</scope>
    <source>
        <strain evidence="2 3">DSM 24221</strain>
    </source>
</reference>
<proteinExistence type="predicted"/>
<accession>A0ABS4ZJ29</accession>
<protein>
    <submittedName>
        <fullName evidence="2">Uncharacterized protein</fullName>
    </submittedName>
</protein>
<keyword evidence="3" id="KW-1185">Reference proteome</keyword>
<sequence length="59" mass="6387">MGVAVVARISAAEALARAAVLTDARVLIEEEDAESEDEPREARPVTEPTALLRWPDETV</sequence>
<organism evidence="2 3">
    <name type="scientific">Microbacterium amylolyticum</name>
    <dbReference type="NCBI Taxonomy" id="936337"/>
    <lineage>
        <taxon>Bacteria</taxon>
        <taxon>Bacillati</taxon>
        <taxon>Actinomycetota</taxon>
        <taxon>Actinomycetes</taxon>
        <taxon>Micrococcales</taxon>
        <taxon>Microbacteriaceae</taxon>
        <taxon>Microbacterium</taxon>
    </lineage>
</organism>
<dbReference type="Proteomes" id="UP001519362">
    <property type="component" value="Unassembled WGS sequence"/>
</dbReference>
<comment type="caution">
    <text evidence="2">The sequence shown here is derived from an EMBL/GenBank/DDBJ whole genome shotgun (WGS) entry which is preliminary data.</text>
</comment>
<gene>
    <name evidence="2" type="ORF">JOF34_001878</name>
</gene>
<name>A0ABS4ZJ29_9MICO</name>
<evidence type="ECO:0000313" key="3">
    <source>
        <dbReference type="Proteomes" id="UP001519362"/>
    </source>
</evidence>
<feature type="compositionally biased region" description="Acidic residues" evidence="1">
    <location>
        <begin position="30"/>
        <end position="39"/>
    </location>
</feature>